<feature type="compositionally biased region" description="Basic residues" evidence="1">
    <location>
        <begin position="128"/>
        <end position="141"/>
    </location>
</feature>
<reference evidence="3 4" key="1">
    <citation type="journal article" date="2022" name="bioRxiv">
        <title>Genomics of Preaxostyla Flagellates Illuminates Evolutionary Transitions and the Path Towards Mitochondrial Loss.</title>
        <authorList>
            <person name="Novak L.V.F."/>
            <person name="Treitli S.C."/>
            <person name="Pyrih J."/>
            <person name="Halakuc P."/>
            <person name="Pipaliya S.V."/>
            <person name="Vacek V."/>
            <person name="Brzon O."/>
            <person name="Soukal P."/>
            <person name="Eme L."/>
            <person name="Dacks J.B."/>
            <person name="Karnkowska A."/>
            <person name="Elias M."/>
            <person name="Hampl V."/>
        </authorList>
    </citation>
    <scope>NUCLEOTIDE SEQUENCE [LARGE SCALE GENOMIC DNA]</scope>
    <source>
        <strain evidence="3">NAU3</strain>
        <tissue evidence="3">Gut</tissue>
    </source>
</reference>
<feature type="region of interest" description="Disordered" evidence="1">
    <location>
        <begin position="294"/>
        <end position="332"/>
    </location>
</feature>
<sequence length="332" mass="37258">MEELAGQGIDVVILPAHTSHFLQPLDLGVNAAFKSALTGLEFPSKSEFREKCKPFFYKVRDAIHTATQAKYILAGWDRSGLFNEKRQKQILEELDQVGGVPPSRGFSLGGEVITSQEVLHRWKEHETRKTKKGRQKRQTKKAHVDNSSESGCDSASIVSDTEYETEEDCIVEVGGSDVDEEDTIAEKITSMINERVQTPSSQWSRQIRTPARFLQASSLEMGKQAKNKSPGQIAKEKWLDKLNSGFDQKTEIPSLPDGSNDLNSDFFFEQLDLEDNGVKYTEMRLSENTRAYTDFYPSDKQSEPLPLSSNSPFSSVRCTPTQQSSMVDSDRS</sequence>
<dbReference type="EMBL" id="JARBJD010000282">
    <property type="protein sequence ID" value="KAK2944842.1"/>
    <property type="molecule type" value="Genomic_DNA"/>
</dbReference>
<evidence type="ECO:0000313" key="3">
    <source>
        <dbReference type="EMBL" id="KAK2944842.1"/>
    </source>
</evidence>
<gene>
    <name evidence="3" type="ORF">BLNAU_20240</name>
</gene>
<comment type="caution">
    <text evidence="3">The sequence shown here is derived from an EMBL/GenBank/DDBJ whole genome shotgun (WGS) entry which is preliminary data.</text>
</comment>
<feature type="compositionally biased region" description="Polar residues" evidence="1">
    <location>
        <begin position="316"/>
        <end position="332"/>
    </location>
</feature>
<keyword evidence="4" id="KW-1185">Reference proteome</keyword>
<dbReference type="InterPro" id="IPR004875">
    <property type="entry name" value="DDE_SF_endonuclease_dom"/>
</dbReference>
<protein>
    <recommendedName>
        <fullName evidence="2">DDE-1 domain-containing protein</fullName>
    </recommendedName>
</protein>
<dbReference type="Pfam" id="PF03184">
    <property type="entry name" value="DDE_1"/>
    <property type="match status" value="1"/>
</dbReference>
<name>A0ABQ9WZG7_9EUKA</name>
<organism evidence="3 4">
    <name type="scientific">Blattamonas nauphoetae</name>
    <dbReference type="NCBI Taxonomy" id="2049346"/>
    <lineage>
        <taxon>Eukaryota</taxon>
        <taxon>Metamonada</taxon>
        <taxon>Preaxostyla</taxon>
        <taxon>Oxymonadida</taxon>
        <taxon>Blattamonas</taxon>
    </lineage>
</organism>
<feature type="region of interest" description="Disordered" evidence="1">
    <location>
        <begin position="123"/>
        <end position="164"/>
    </location>
</feature>
<evidence type="ECO:0000259" key="2">
    <source>
        <dbReference type="Pfam" id="PF03184"/>
    </source>
</evidence>
<dbReference type="Proteomes" id="UP001281761">
    <property type="component" value="Unassembled WGS sequence"/>
</dbReference>
<evidence type="ECO:0000313" key="4">
    <source>
        <dbReference type="Proteomes" id="UP001281761"/>
    </source>
</evidence>
<feature type="compositionally biased region" description="Low complexity" evidence="1">
    <location>
        <begin position="303"/>
        <end position="315"/>
    </location>
</feature>
<feature type="compositionally biased region" description="Polar residues" evidence="1">
    <location>
        <begin position="145"/>
        <end position="159"/>
    </location>
</feature>
<proteinExistence type="predicted"/>
<accession>A0ABQ9WZG7</accession>
<evidence type="ECO:0000256" key="1">
    <source>
        <dbReference type="SAM" id="MobiDB-lite"/>
    </source>
</evidence>
<feature type="domain" description="DDE-1" evidence="2">
    <location>
        <begin position="6"/>
        <end position="36"/>
    </location>
</feature>